<name>A0A6L5YRH8_9FIRM</name>
<gene>
    <name evidence="4" type="ORF">FYJ75_04630</name>
</gene>
<dbReference type="CDD" id="cd06267">
    <property type="entry name" value="PBP1_LacI_sugar_binding-like"/>
    <property type="match status" value="1"/>
</dbReference>
<dbReference type="AlphaFoldDB" id="A0A6L5YRH8"/>
<dbReference type="PANTHER" id="PTHR30146">
    <property type="entry name" value="LACI-RELATED TRANSCRIPTIONAL REPRESSOR"/>
    <property type="match status" value="1"/>
</dbReference>
<reference evidence="4 5" key="1">
    <citation type="submission" date="2019-08" db="EMBL/GenBank/DDBJ databases">
        <title>In-depth cultivation of the pig gut microbiome towards novel bacterial diversity and tailored functional studies.</title>
        <authorList>
            <person name="Wylensek D."/>
            <person name="Hitch T.C.A."/>
            <person name="Clavel T."/>
        </authorList>
    </citation>
    <scope>NUCLEOTIDE SEQUENCE [LARGE SCALE GENOMIC DNA]</scope>
    <source>
        <strain evidence="4 5">MUC/MUC-530-WT-4D</strain>
    </source>
</reference>
<dbReference type="GO" id="GO:0000976">
    <property type="term" value="F:transcription cis-regulatory region binding"/>
    <property type="evidence" value="ECO:0007669"/>
    <property type="project" value="TreeGrafter"/>
</dbReference>
<keyword evidence="2" id="KW-0238">DNA-binding</keyword>
<sequence>MSKEPSKTIGVILASIAANFRDSLLDGLSSSFYEKGYQLVIGLTNNDISKEKDFIQKFSKTTDCIIIISAAERYTQIESAVTGTVPMLFLINKPEGCPFSCILESDYSAIYQAIISSANQKKSTVGCICSHRELSATKELLRAYQDAVTASSLPFSKDLIYDVGDDLSFRVDKIIEDMVSKNCHAILAGTPAITNRILDYLVFYNTDPANEPFQLFGYGMVGSTLASQMNIDVIVHPVDHFIDLTVQTCIYLIHHPDYKNTRDYLIKGKLRMHTYNGLRSYQD</sequence>
<dbReference type="Proteomes" id="UP000474024">
    <property type="component" value="Unassembled WGS sequence"/>
</dbReference>
<evidence type="ECO:0000313" key="4">
    <source>
        <dbReference type="EMBL" id="MST74321.1"/>
    </source>
</evidence>
<dbReference type="RefSeq" id="WP_154429290.1">
    <property type="nucleotide sequence ID" value="NZ_VUNI01000005.1"/>
</dbReference>
<keyword evidence="3" id="KW-0804">Transcription</keyword>
<dbReference type="EMBL" id="VUNI01000005">
    <property type="protein sequence ID" value="MST74321.1"/>
    <property type="molecule type" value="Genomic_DNA"/>
</dbReference>
<evidence type="ECO:0000256" key="2">
    <source>
        <dbReference type="ARBA" id="ARBA00023125"/>
    </source>
</evidence>
<evidence type="ECO:0000313" key="5">
    <source>
        <dbReference type="Proteomes" id="UP000474024"/>
    </source>
</evidence>
<keyword evidence="1" id="KW-0805">Transcription regulation</keyword>
<protein>
    <submittedName>
        <fullName evidence="4">LacI family transcriptional regulator</fullName>
    </submittedName>
</protein>
<accession>A0A6L5YRH8</accession>
<organism evidence="4 5">
    <name type="scientific">Roseburia porci</name>
    <dbReference type="NCBI Taxonomy" id="2605790"/>
    <lineage>
        <taxon>Bacteria</taxon>
        <taxon>Bacillati</taxon>
        <taxon>Bacillota</taxon>
        <taxon>Clostridia</taxon>
        <taxon>Lachnospirales</taxon>
        <taxon>Lachnospiraceae</taxon>
        <taxon>Roseburia</taxon>
    </lineage>
</organism>
<dbReference type="PANTHER" id="PTHR30146:SF109">
    <property type="entry name" value="HTH-TYPE TRANSCRIPTIONAL REGULATOR GALS"/>
    <property type="match status" value="1"/>
</dbReference>
<comment type="caution">
    <text evidence="4">The sequence shown here is derived from an EMBL/GenBank/DDBJ whole genome shotgun (WGS) entry which is preliminary data.</text>
</comment>
<dbReference type="SUPFAM" id="SSF53822">
    <property type="entry name" value="Periplasmic binding protein-like I"/>
    <property type="match status" value="1"/>
</dbReference>
<evidence type="ECO:0000256" key="3">
    <source>
        <dbReference type="ARBA" id="ARBA00023163"/>
    </source>
</evidence>
<proteinExistence type="predicted"/>
<dbReference type="Gene3D" id="3.40.50.2300">
    <property type="match status" value="2"/>
</dbReference>
<dbReference type="GO" id="GO:0003700">
    <property type="term" value="F:DNA-binding transcription factor activity"/>
    <property type="evidence" value="ECO:0007669"/>
    <property type="project" value="TreeGrafter"/>
</dbReference>
<evidence type="ECO:0000256" key="1">
    <source>
        <dbReference type="ARBA" id="ARBA00023015"/>
    </source>
</evidence>
<dbReference type="InterPro" id="IPR028082">
    <property type="entry name" value="Peripla_BP_I"/>
</dbReference>
<keyword evidence="5" id="KW-1185">Reference proteome</keyword>